<protein>
    <submittedName>
        <fullName evidence="3">Uncharacterized protein</fullName>
    </submittedName>
</protein>
<feature type="compositionally biased region" description="Basic and acidic residues" evidence="1">
    <location>
        <begin position="709"/>
        <end position="718"/>
    </location>
</feature>
<sequence>MDNFEILRKKLEAFIKRFYVNELLKGLIFFVAIGLLYFLVTLFIEYLFWLDSRGRTLLFWSFVLVETFLFLRFIIYPLLKLFKLSRGIDYTQASIIIGKHFPEVNDKLLNVLQLKSSRHQTELLLAGIDQKSRELKPVPFSMAVDFRKNLPYLKYAAIPIIIILLILISGRTEIFSSSYERVVNYKVAYEAPAPFTFLLGNDSLKIRENEVLELEIFTEGKIIPEQASIHYGGQSYYLNQISPGLFRYRFEPLTGSFNFTLSGNKVVSREYKVEVIKVPRLTNLQMQLYFPKHTGMRDEVIEGTGNATIPEGTKVNWNMETNATDEVKLVSKDTTEIFRKEGNTFSAQKQLRNSLNYQISTSNREVVNYENLSFYLKVVKDEYPRLTLEHKKDTLEGETHYFSGKATDDHGISRVRLVVEPTETSNEKIIRNLDVGTGTVAEFLSVFPDTLELEKGKFYQFYFEVFDNDALNGYKRVKSNTFTYRRNTDDEEREQRLEQQKDALNTLDGSLKEMKLSEKELLEFSRLNKERSELNFNERKKLENFLKRQKDQNEIMKSYSEKLEETLEKEEESFNEDLKKDLEEKLKQRQEELKKNEELLEELEKYSQKIQEEGLSEKLEELSKNAKQSERSLEQLLELTRKYYVQEKLQKLASEMEQLGEDQEELSNAEEEKNTPTAQDSLQQETEEVLGDLKELGKENKGLKTPVDLGRDEKKEQEIQQDQNKALEELEQGNKKEAKKEQKKAADKMKQMAAKMKKQMQMGEMEQMQEDADMLRQILDNLITFSFEQEDLMEVFKKSGRNSPSFSGNLKRQNVLRENFHHIDDSLYALSLRNPMISEVITKRLIDVDYDLDKSLERLAQNEIPQGLASQQYVITGVNDLAYFLSDALNRMEQMLNQASGAGKGGSGQGMQLPDIIQKQGELKEKLGEGMKEGQKEGKGLKGNEGGNGEDENQSEKLFEIYKEQQMLRRALEEYLKKNGERPGGNKLQKEMEQIEKEILEKGFNNRTREKMEQLEHKLMELEEAEMEQGQRPERESETGKETPNNRSNQQILKAKEYFPATEILNRQTLPLRQIYKQKVKEYFERGDD</sequence>
<organism evidence="3 4">
    <name type="scientific">Salinimicrobium flavum</name>
    <dbReference type="NCBI Taxonomy" id="1737065"/>
    <lineage>
        <taxon>Bacteria</taxon>
        <taxon>Pseudomonadati</taxon>
        <taxon>Bacteroidota</taxon>
        <taxon>Flavobacteriia</taxon>
        <taxon>Flavobacteriales</taxon>
        <taxon>Flavobacteriaceae</taxon>
        <taxon>Salinimicrobium</taxon>
    </lineage>
</organism>
<feature type="transmembrane region" description="Helical" evidence="2">
    <location>
        <begin position="26"/>
        <end position="50"/>
    </location>
</feature>
<name>A0ABW5IVA8_9FLAO</name>
<feature type="compositionally biased region" description="Polar residues" evidence="1">
    <location>
        <begin position="1042"/>
        <end position="1052"/>
    </location>
</feature>
<evidence type="ECO:0000313" key="3">
    <source>
        <dbReference type="EMBL" id="MFD2517366.1"/>
    </source>
</evidence>
<evidence type="ECO:0000256" key="1">
    <source>
        <dbReference type="SAM" id="MobiDB-lite"/>
    </source>
</evidence>
<dbReference type="EMBL" id="JBHULT010000006">
    <property type="protein sequence ID" value="MFD2517366.1"/>
    <property type="molecule type" value="Genomic_DNA"/>
</dbReference>
<feature type="compositionally biased region" description="Basic and acidic residues" evidence="1">
    <location>
        <begin position="1029"/>
        <end position="1041"/>
    </location>
</feature>
<keyword evidence="2" id="KW-0472">Membrane</keyword>
<keyword evidence="2" id="KW-0812">Transmembrane</keyword>
<dbReference type="RefSeq" id="WP_380749413.1">
    <property type="nucleotide sequence ID" value="NZ_JBHULT010000006.1"/>
</dbReference>
<feature type="compositionally biased region" description="Basic and acidic residues" evidence="1">
    <location>
        <begin position="725"/>
        <end position="747"/>
    </location>
</feature>
<feature type="compositionally biased region" description="Polar residues" evidence="1">
    <location>
        <begin position="675"/>
        <end position="684"/>
    </location>
</feature>
<feature type="region of interest" description="Disordered" evidence="1">
    <location>
        <begin position="655"/>
        <end position="747"/>
    </location>
</feature>
<feature type="compositionally biased region" description="Basic and acidic residues" evidence="1">
    <location>
        <begin position="930"/>
        <end position="942"/>
    </location>
</feature>
<accession>A0ABW5IVA8</accession>
<keyword evidence="4" id="KW-1185">Reference proteome</keyword>
<evidence type="ECO:0000256" key="2">
    <source>
        <dbReference type="SAM" id="Phobius"/>
    </source>
</evidence>
<reference evidence="4" key="1">
    <citation type="journal article" date="2019" name="Int. J. Syst. Evol. Microbiol.">
        <title>The Global Catalogue of Microorganisms (GCM) 10K type strain sequencing project: providing services to taxonomists for standard genome sequencing and annotation.</title>
        <authorList>
            <consortium name="The Broad Institute Genomics Platform"/>
            <consortium name="The Broad Institute Genome Sequencing Center for Infectious Disease"/>
            <person name="Wu L."/>
            <person name="Ma J."/>
        </authorList>
    </citation>
    <scope>NUCLEOTIDE SEQUENCE [LARGE SCALE GENOMIC DNA]</scope>
    <source>
        <strain evidence="4">KCTC 42585</strain>
    </source>
</reference>
<feature type="region of interest" description="Disordered" evidence="1">
    <location>
        <begin position="1023"/>
        <end position="1053"/>
    </location>
</feature>
<feature type="compositionally biased region" description="Basic and acidic residues" evidence="1">
    <location>
        <begin position="691"/>
        <end position="702"/>
    </location>
</feature>
<comment type="caution">
    <text evidence="3">The sequence shown here is derived from an EMBL/GenBank/DDBJ whole genome shotgun (WGS) entry which is preliminary data.</text>
</comment>
<feature type="transmembrane region" description="Helical" evidence="2">
    <location>
        <begin position="152"/>
        <end position="170"/>
    </location>
</feature>
<dbReference type="Proteomes" id="UP001597468">
    <property type="component" value="Unassembled WGS sequence"/>
</dbReference>
<feature type="compositionally biased region" description="Acidic residues" evidence="1">
    <location>
        <begin position="658"/>
        <end position="669"/>
    </location>
</feature>
<keyword evidence="2" id="KW-1133">Transmembrane helix</keyword>
<proteinExistence type="predicted"/>
<evidence type="ECO:0000313" key="4">
    <source>
        <dbReference type="Proteomes" id="UP001597468"/>
    </source>
</evidence>
<gene>
    <name evidence="3" type="ORF">ACFSTG_05630</name>
</gene>
<feature type="region of interest" description="Disordered" evidence="1">
    <location>
        <begin position="930"/>
        <end position="954"/>
    </location>
</feature>
<feature type="transmembrane region" description="Helical" evidence="2">
    <location>
        <begin position="56"/>
        <end position="79"/>
    </location>
</feature>